<dbReference type="Pfam" id="PF04241">
    <property type="entry name" value="DUF423"/>
    <property type="match status" value="1"/>
</dbReference>
<dbReference type="AlphaFoldDB" id="A0A2M8R2L5"/>
<keyword evidence="1" id="KW-1133">Transmembrane helix</keyword>
<feature type="chain" id="PRO_5014805659" evidence="2">
    <location>
        <begin position="24"/>
        <end position="122"/>
    </location>
</feature>
<dbReference type="InterPro" id="IPR006696">
    <property type="entry name" value="DUF423"/>
</dbReference>
<evidence type="ECO:0000313" key="4">
    <source>
        <dbReference type="Proteomes" id="UP000231194"/>
    </source>
</evidence>
<accession>A0A2M8R2L5</accession>
<dbReference type="EMBL" id="PGVG01000029">
    <property type="protein sequence ID" value="PJG52054.1"/>
    <property type="molecule type" value="Genomic_DNA"/>
</dbReference>
<gene>
    <name evidence="3" type="ORF">CVM73_28225</name>
</gene>
<feature type="transmembrane region" description="Helical" evidence="1">
    <location>
        <begin position="39"/>
        <end position="57"/>
    </location>
</feature>
<reference evidence="3 4" key="1">
    <citation type="submission" date="2017-11" db="EMBL/GenBank/DDBJ databases">
        <title>Bradyrhizobium forestalis sp. nov., an efficient nitrogen-fixing bacterium isolated from nodules of forest legume species in the Amazon.</title>
        <authorList>
            <person name="Costa E.M."/>
            <person name="Guimaraes A."/>
            <person name="Carvalho T.S."/>
            <person name="Rodrigues T.L."/>
            <person name="Ribeiro P.R.A."/>
            <person name="Lebbe L."/>
            <person name="Willems A."/>
            <person name="Moreira F.M.S."/>
        </authorList>
    </citation>
    <scope>NUCLEOTIDE SEQUENCE [LARGE SCALE GENOMIC DNA]</scope>
    <source>
        <strain evidence="3 4">INPA54B</strain>
    </source>
</reference>
<feature type="signal peptide" evidence="2">
    <location>
        <begin position="1"/>
        <end position="23"/>
    </location>
</feature>
<feature type="transmembrane region" description="Helical" evidence="1">
    <location>
        <begin position="64"/>
        <end position="82"/>
    </location>
</feature>
<protein>
    <submittedName>
        <fullName evidence="3">DUF423 domain-containing protein</fullName>
    </submittedName>
</protein>
<keyword evidence="1" id="KW-0472">Membrane</keyword>
<comment type="caution">
    <text evidence="3">The sequence shown here is derived from an EMBL/GenBank/DDBJ whole genome shotgun (WGS) entry which is preliminary data.</text>
</comment>
<keyword evidence="4" id="KW-1185">Reference proteome</keyword>
<proteinExistence type="predicted"/>
<name>A0A2M8R2L5_9BRAD</name>
<keyword evidence="2" id="KW-0732">Signal</keyword>
<organism evidence="3 4">
    <name type="scientific">Bradyrhizobium forestalis</name>
    <dbReference type="NCBI Taxonomy" id="1419263"/>
    <lineage>
        <taxon>Bacteria</taxon>
        <taxon>Pseudomonadati</taxon>
        <taxon>Pseudomonadota</taxon>
        <taxon>Alphaproteobacteria</taxon>
        <taxon>Hyphomicrobiales</taxon>
        <taxon>Nitrobacteraceae</taxon>
        <taxon>Bradyrhizobium</taxon>
    </lineage>
</organism>
<feature type="transmembrane region" description="Helical" evidence="1">
    <location>
        <begin position="94"/>
        <end position="120"/>
    </location>
</feature>
<evidence type="ECO:0000256" key="2">
    <source>
        <dbReference type="SAM" id="SignalP"/>
    </source>
</evidence>
<evidence type="ECO:0000313" key="3">
    <source>
        <dbReference type="EMBL" id="PJG52054.1"/>
    </source>
</evidence>
<evidence type="ECO:0000256" key="1">
    <source>
        <dbReference type="SAM" id="Phobius"/>
    </source>
</evidence>
<sequence length="122" mass="11981">MMLAHRLLLGLAGLMGAAGVALAAASAHGTDASRLASASAMLLFHATAILATVALLARGLLHGGIGLVAAFGFVIGAALFAGDLTLRQYAGHSLFPYAAPTGGTVMIASWLAVTLAAGVARG</sequence>
<keyword evidence="1" id="KW-0812">Transmembrane</keyword>
<dbReference type="OrthoDB" id="7173378at2"/>
<dbReference type="Proteomes" id="UP000231194">
    <property type="component" value="Unassembled WGS sequence"/>
</dbReference>